<dbReference type="EMBL" id="AP012029">
    <property type="protein sequence ID" value="BAJ63949.1"/>
    <property type="molecule type" value="Genomic_DNA"/>
</dbReference>
<evidence type="ECO:0000256" key="7">
    <source>
        <dbReference type="RuleBase" id="RU362042"/>
    </source>
</evidence>
<dbReference type="GO" id="GO:0006465">
    <property type="term" value="P:signal peptide processing"/>
    <property type="evidence" value="ECO:0007669"/>
    <property type="project" value="InterPro"/>
</dbReference>
<dbReference type="GO" id="GO:0004252">
    <property type="term" value="F:serine-type endopeptidase activity"/>
    <property type="evidence" value="ECO:0007669"/>
    <property type="project" value="InterPro"/>
</dbReference>
<dbReference type="STRING" id="926569.ANT_19230"/>
<accession>E8N685</accession>
<dbReference type="InterPro" id="IPR019533">
    <property type="entry name" value="Peptidase_S26"/>
</dbReference>
<dbReference type="CDD" id="cd06530">
    <property type="entry name" value="S26_SPase_I"/>
    <property type="match status" value="1"/>
</dbReference>
<dbReference type="HOGENOM" id="CLU_028723_5_1_0"/>
<keyword evidence="10" id="KW-1185">Reference proteome</keyword>
<evidence type="ECO:0000313" key="9">
    <source>
        <dbReference type="EMBL" id="BAJ63949.1"/>
    </source>
</evidence>
<dbReference type="Pfam" id="PF10502">
    <property type="entry name" value="Peptidase_S26"/>
    <property type="match status" value="1"/>
</dbReference>
<dbReference type="Proteomes" id="UP000008922">
    <property type="component" value="Chromosome"/>
</dbReference>
<evidence type="ECO:0000313" key="10">
    <source>
        <dbReference type="Proteomes" id="UP000008922"/>
    </source>
</evidence>
<dbReference type="AlphaFoldDB" id="E8N685"/>
<comment type="catalytic activity">
    <reaction evidence="1 7">
        <text>Cleavage of hydrophobic, N-terminal signal or leader sequences from secreted and periplasmic proteins.</text>
        <dbReference type="EC" id="3.4.21.89"/>
    </reaction>
</comment>
<keyword evidence="5 7" id="KW-0378">Hydrolase</keyword>
<dbReference type="PROSITE" id="PS00760">
    <property type="entry name" value="SPASE_I_2"/>
    <property type="match status" value="1"/>
</dbReference>
<dbReference type="InterPro" id="IPR000223">
    <property type="entry name" value="Pept_S26A_signal_pept_1"/>
</dbReference>
<reference evidence="9 10" key="1">
    <citation type="submission" date="2010-12" db="EMBL/GenBank/DDBJ databases">
        <title>Whole genome sequence of Anaerolinea thermophila UNI-1.</title>
        <authorList>
            <person name="Narita-Yamada S."/>
            <person name="Kishi E."/>
            <person name="Watanabe Y."/>
            <person name="Takasaki K."/>
            <person name="Ankai A."/>
            <person name="Oguchi A."/>
            <person name="Fukui S."/>
            <person name="Takahashi M."/>
            <person name="Yashiro I."/>
            <person name="Hosoyama A."/>
            <person name="Sekiguchi Y."/>
            <person name="Hanada S."/>
            <person name="Fujita N."/>
        </authorList>
    </citation>
    <scope>NUCLEOTIDE SEQUENCE [LARGE SCALE GENOMIC DNA]</scope>
    <source>
        <strain evidence="10">DSM 14523 / JCM 11388 / NBRC 100420 / UNI-1</strain>
    </source>
</reference>
<dbReference type="GO" id="GO:0005886">
    <property type="term" value="C:plasma membrane"/>
    <property type="evidence" value="ECO:0007669"/>
    <property type="project" value="UniProtKB-SubCell"/>
</dbReference>
<dbReference type="FunCoup" id="E8N685">
    <property type="interactions" value="355"/>
</dbReference>
<dbReference type="InterPro" id="IPR036286">
    <property type="entry name" value="LexA/Signal_pep-like_sf"/>
</dbReference>
<dbReference type="PANTHER" id="PTHR43390:SF1">
    <property type="entry name" value="CHLOROPLAST PROCESSING PEPTIDASE"/>
    <property type="match status" value="1"/>
</dbReference>
<keyword evidence="7" id="KW-0645">Protease</keyword>
<dbReference type="RefSeq" id="WP_013560324.1">
    <property type="nucleotide sequence ID" value="NC_014960.1"/>
</dbReference>
<keyword evidence="7" id="KW-0812">Transmembrane</keyword>
<keyword evidence="7" id="KW-0472">Membrane</keyword>
<dbReference type="Gene3D" id="2.10.109.10">
    <property type="entry name" value="Umud Fragment, subunit A"/>
    <property type="match status" value="1"/>
</dbReference>
<dbReference type="SUPFAM" id="SSF51306">
    <property type="entry name" value="LexA/Signal peptidase"/>
    <property type="match status" value="1"/>
</dbReference>
<proteinExistence type="inferred from homology"/>
<dbReference type="KEGG" id="atm:ANT_19230"/>
<evidence type="ECO:0000256" key="5">
    <source>
        <dbReference type="ARBA" id="ARBA00022801"/>
    </source>
</evidence>
<dbReference type="PROSITE" id="PS00761">
    <property type="entry name" value="SPASE_I_3"/>
    <property type="match status" value="1"/>
</dbReference>
<evidence type="ECO:0000256" key="4">
    <source>
        <dbReference type="ARBA" id="ARBA00013208"/>
    </source>
</evidence>
<dbReference type="NCBIfam" id="TIGR02227">
    <property type="entry name" value="sigpep_I_bact"/>
    <property type="match status" value="1"/>
</dbReference>
<feature type="transmembrane region" description="Helical" evidence="7">
    <location>
        <begin position="25"/>
        <end position="43"/>
    </location>
</feature>
<dbReference type="InParanoid" id="E8N685"/>
<name>E8N685_ANATU</name>
<gene>
    <name evidence="9" type="ordered locus">ANT_19230</name>
</gene>
<feature type="active site" evidence="6">
    <location>
        <position position="99"/>
    </location>
</feature>
<evidence type="ECO:0000256" key="1">
    <source>
        <dbReference type="ARBA" id="ARBA00000677"/>
    </source>
</evidence>
<comment type="similarity">
    <text evidence="3 7">Belongs to the peptidase S26 family.</text>
</comment>
<feature type="active site" evidence="6">
    <location>
        <position position="56"/>
    </location>
</feature>
<protein>
    <recommendedName>
        <fullName evidence="4 7">Signal peptidase I</fullName>
        <ecNumber evidence="4 7">3.4.21.89</ecNumber>
    </recommendedName>
</protein>
<sequence>MDSFRTELLPEEQPAEPKKNPVLNFLWEIVQTVVMAMILYFLVDMMIGRVQVENISMEPTLQPGERLIVNKLAYRLGSIKRGDVIVFHYPRNPNSDYIKRVIGLPGETVRIADGTVYINNEPLQEDYIAAPATYFGEWTVPEGQVFVLGDNRNQSFDSHSWGFVPKEMIVGKAILIYWPPSAIRVLNQTPLVNAAGQP</sequence>
<evidence type="ECO:0000256" key="6">
    <source>
        <dbReference type="PIRSR" id="PIRSR600223-1"/>
    </source>
</evidence>
<feature type="domain" description="Peptidase S26" evidence="8">
    <location>
        <begin position="27"/>
        <end position="178"/>
    </location>
</feature>
<dbReference type="eggNOG" id="COG0681">
    <property type="taxonomic scope" value="Bacteria"/>
</dbReference>
<dbReference type="PANTHER" id="PTHR43390">
    <property type="entry name" value="SIGNAL PEPTIDASE I"/>
    <property type="match status" value="1"/>
</dbReference>
<evidence type="ECO:0000256" key="2">
    <source>
        <dbReference type="ARBA" id="ARBA00004401"/>
    </source>
</evidence>
<dbReference type="InterPro" id="IPR019757">
    <property type="entry name" value="Pept_S26A_signal_pept_1_Lys-AS"/>
</dbReference>
<dbReference type="OrthoDB" id="9802919at2"/>
<comment type="subcellular location">
    <subcellularLocation>
        <location evidence="2">Cell membrane</location>
        <topology evidence="2">Single-pass type II membrane protein</topology>
    </subcellularLocation>
    <subcellularLocation>
        <location evidence="7">Membrane</location>
        <topology evidence="7">Single-pass type II membrane protein</topology>
    </subcellularLocation>
</comment>
<dbReference type="PRINTS" id="PR00727">
    <property type="entry name" value="LEADERPTASE"/>
</dbReference>
<organism evidence="9 10">
    <name type="scientific">Anaerolinea thermophila (strain DSM 14523 / JCM 11388 / NBRC 100420 / UNI-1)</name>
    <dbReference type="NCBI Taxonomy" id="926569"/>
    <lineage>
        <taxon>Bacteria</taxon>
        <taxon>Bacillati</taxon>
        <taxon>Chloroflexota</taxon>
        <taxon>Anaerolineae</taxon>
        <taxon>Anaerolineales</taxon>
        <taxon>Anaerolineaceae</taxon>
        <taxon>Anaerolinea</taxon>
    </lineage>
</organism>
<dbReference type="GO" id="GO:0009003">
    <property type="term" value="F:signal peptidase activity"/>
    <property type="evidence" value="ECO:0007669"/>
    <property type="project" value="UniProtKB-EC"/>
</dbReference>
<dbReference type="InterPro" id="IPR019758">
    <property type="entry name" value="Pept_S26A_signal_pept_1_CS"/>
</dbReference>
<evidence type="ECO:0000256" key="3">
    <source>
        <dbReference type="ARBA" id="ARBA00009370"/>
    </source>
</evidence>
<evidence type="ECO:0000259" key="8">
    <source>
        <dbReference type="Pfam" id="PF10502"/>
    </source>
</evidence>
<dbReference type="EC" id="3.4.21.89" evidence="4 7"/>
<keyword evidence="7" id="KW-1133">Transmembrane helix</keyword>